<gene>
    <name evidence="1" type="ORF">Vbra_22640</name>
</gene>
<accession>A0A0G4G0A4</accession>
<proteinExistence type="predicted"/>
<organism evidence="1 2">
    <name type="scientific">Vitrella brassicaformis (strain CCMP3155)</name>
    <dbReference type="NCBI Taxonomy" id="1169540"/>
    <lineage>
        <taxon>Eukaryota</taxon>
        <taxon>Sar</taxon>
        <taxon>Alveolata</taxon>
        <taxon>Colpodellida</taxon>
        <taxon>Vitrellaceae</taxon>
        <taxon>Vitrella</taxon>
    </lineage>
</organism>
<evidence type="ECO:0000313" key="2">
    <source>
        <dbReference type="Proteomes" id="UP000041254"/>
    </source>
</evidence>
<reference evidence="1 2" key="1">
    <citation type="submission" date="2014-11" db="EMBL/GenBank/DDBJ databases">
        <authorList>
            <person name="Zhu J."/>
            <person name="Qi W."/>
            <person name="Song R."/>
        </authorList>
    </citation>
    <scope>NUCLEOTIDE SEQUENCE [LARGE SCALE GENOMIC DNA]</scope>
</reference>
<name>A0A0G4G0A4_VITBC</name>
<dbReference type="Proteomes" id="UP000041254">
    <property type="component" value="Unassembled WGS sequence"/>
</dbReference>
<keyword evidence="2" id="KW-1185">Reference proteome</keyword>
<dbReference type="EMBL" id="CDMY01000540">
    <property type="protein sequence ID" value="CEM21286.1"/>
    <property type="molecule type" value="Genomic_DNA"/>
</dbReference>
<dbReference type="InParanoid" id="A0A0G4G0A4"/>
<sequence>MVLGQATLYSQVVDSWVAFPNASGISEWHLIASLATAAARTLNTFDRARDLLTSASDLSLFRAEELSSRDWSDWMQMRADLQTGMDFLEGAANVTTRALAVSSPLLGPFLTTAVFPLRGFRGLPMDFDKGKALLQKLRHNLHQLSL</sequence>
<dbReference type="AlphaFoldDB" id="A0A0G4G0A4"/>
<protein>
    <submittedName>
        <fullName evidence="1">Uncharacterized protein</fullName>
    </submittedName>
</protein>
<dbReference type="VEuPathDB" id="CryptoDB:Vbra_22640"/>
<evidence type="ECO:0000313" key="1">
    <source>
        <dbReference type="EMBL" id="CEM21286.1"/>
    </source>
</evidence>